<feature type="transmembrane region" description="Helical" evidence="10">
    <location>
        <begin position="431"/>
        <end position="450"/>
    </location>
</feature>
<feature type="transmembrane region" description="Helical" evidence="10">
    <location>
        <begin position="330"/>
        <end position="352"/>
    </location>
</feature>
<dbReference type="InterPro" id="IPR045070">
    <property type="entry name" value="MATE_MepA-like"/>
</dbReference>
<sequence>MLRREKRENNLGEDPVKRLVLHLALPAMLAQFVNVLYSIVDRMYIGNIPAIGETALAGVGICGPVVTMLSAFASWIGVGGTPLMSIRLGQKNQKEAERILANSFLMLLVMSALLMAGGYASKDFLLTTFGATETIFPYADTYMTVYLSGTFFSILSLGLNQFIICQGFAGLGMLSVVIGAVCNIILDPVFIFGFNMGVAGAAWATVLSQLASCLFTLFILFGGRTPVRITFGGYRVRICLRVLTVGLTPFLIILFDNVLIIIQNVMLKAYGGSESDLLLTCNTIVQSFMLMITMPLSGISGGTQSILGFNFGAGRPDRVKGAEKEILKTALIFCTVMFVIAQAAPTLFVRIFTTDPMYVERTAGFIRIYTLGVIPLAIQYTLVDGLTAMGIVKASFPLSFARKGIYITLVILLCVYAGAERQFFAEPISDVIAPIITSITFLTVLPRVLARGAR</sequence>
<feature type="transmembrane region" description="Helical" evidence="10">
    <location>
        <begin position="287"/>
        <end position="309"/>
    </location>
</feature>
<protein>
    <recommendedName>
        <fullName evidence="3">Multidrug export protein MepA</fullName>
    </recommendedName>
</protein>
<feature type="transmembrane region" description="Helical" evidence="10">
    <location>
        <begin position="364"/>
        <end position="383"/>
    </location>
</feature>
<dbReference type="InterPro" id="IPR048279">
    <property type="entry name" value="MdtK-like"/>
</dbReference>
<evidence type="ECO:0000256" key="1">
    <source>
        <dbReference type="ARBA" id="ARBA00004651"/>
    </source>
</evidence>
<dbReference type="InterPro" id="IPR002528">
    <property type="entry name" value="MATE_fam"/>
</dbReference>
<feature type="transmembrane region" description="Helical" evidence="10">
    <location>
        <begin position="171"/>
        <end position="194"/>
    </location>
</feature>
<dbReference type="InterPro" id="IPR051327">
    <property type="entry name" value="MATE_MepA_subfamily"/>
</dbReference>
<keyword evidence="9" id="KW-0046">Antibiotic resistance</keyword>
<evidence type="ECO:0000256" key="9">
    <source>
        <dbReference type="ARBA" id="ARBA00023251"/>
    </source>
</evidence>
<dbReference type="NCBIfam" id="TIGR00797">
    <property type="entry name" value="matE"/>
    <property type="match status" value="1"/>
</dbReference>
<comment type="caution">
    <text evidence="11">The sequence shown here is derived from an EMBL/GenBank/DDBJ whole genome shotgun (WGS) entry which is preliminary data.</text>
</comment>
<feature type="transmembrane region" description="Helical" evidence="10">
    <location>
        <begin position="242"/>
        <end position="267"/>
    </location>
</feature>
<dbReference type="Proteomes" id="UP000823935">
    <property type="component" value="Unassembled WGS sequence"/>
</dbReference>
<evidence type="ECO:0000256" key="2">
    <source>
        <dbReference type="ARBA" id="ARBA00008417"/>
    </source>
</evidence>
<feature type="transmembrane region" description="Helical" evidence="10">
    <location>
        <begin position="200"/>
        <end position="221"/>
    </location>
</feature>
<evidence type="ECO:0000313" key="11">
    <source>
        <dbReference type="EMBL" id="HIS31006.1"/>
    </source>
</evidence>
<dbReference type="AlphaFoldDB" id="A0A9D1JJB7"/>
<evidence type="ECO:0000256" key="7">
    <source>
        <dbReference type="ARBA" id="ARBA00022989"/>
    </source>
</evidence>
<dbReference type="CDD" id="cd13143">
    <property type="entry name" value="MATE_MepA_like"/>
    <property type="match status" value="1"/>
</dbReference>
<dbReference type="GO" id="GO:0046677">
    <property type="term" value="P:response to antibiotic"/>
    <property type="evidence" value="ECO:0007669"/>
    <property type="project" value="UniProtKB-KW"/>
</dbReference>
<evidence type="ECO:0000313" key="12">
    <source>
        <dbReference type="Proteomes" id="UP000823935"/>
    </source>
</evidence>
<dbReference type="PIRSF" id="PIRSF006603">
    <property type="entry name" value="DinF"/>
    <property type="match status" value="1"/>
</dbReference>
<gene>
    <name evidence="11" type="ORF">IAB44_05575</name>
</gene>
<dbReference type="GO" id="GO:0005886">
    <property type="term" value="C:plasma membrane"/>
    <property type="evidence" value="ECO:0007669"/>
    <property type="project" value="UniProtKB-SubCell"/>
</dbReference>
<dbReference type="Pfam" id="PF01554">
    <property type="entry name" value="MatE"/>
    <property type="match status" value="2"/>
</dbReference>
<name>A0A9D1JJB7_9FIRM</name>
<dbReference type="GO" id="GO:0015297">
    <property type="term" value="F:antiporter activity"/>
    <property type="evidence" value="ECO:0007669"/>
    <property type="project" value="InterPro"/>
</dbReference>
<keyword evidence="4" id="KW-0813">Transport</keyword>
<evidence type="ECO:0000256" key="6">
    <source>
        <dbReference type="ARBA" id="ARBA00022692"/>
    </source>
</evidence>
<comment type="similarity">
    <text evidence="2">Belongs to the multi antimicrobial extrusion (MATE) (TC 2.A.66.1) family. MepA subfamily.</text>
</comment>
<comment type="subcellular location">
    <subcellularLocation>
        <location evidence="1">Cell membrane</location>
        <topology evidence="1">Multi-pass membrane protein</topology>
    </subcellularLocation>
</comment>
<dbReference type="EMBL" id="DVIQ01000026">
    <property type="protein sequence ID" value="HIS31006.1"/>
    <property type="molecule type" value="Genomic_DNA"/>
</dbReference>
<keyword evidence="5" id="KW-1003">Cell membrane</keyword>
<evidence type="ECO:0000256" key="8">
    <source>
        <dbReference type="ARBA" id="ARBA00023136"/>
    </source>
</evidence>
<reference evidence="11" key="2">
    <citation type="journal article" date="2021" name="PeerJ">
        <title>Extensive microbial diversity within the chicken gut microbiome revealed by metagenomics and culture.</title>
        <authorList>
            <person name="Gilroy R."/>
            <person name="Ravi A."/>
            <person name="Getino M."/>
            <person name="Pursley I."/>
            <person name="Horton D.L."/>
            <person name="Alikhan N.F."/>
            <person name="Baker D."/>
            <person name="Gharbi K."/>
            <person name="Hall N."/>
            <person name="Watson M."/>
            <person name="Adriaenssens E.M."/>
            <person name="Foster-Nyarko E."/>
            <person name="Jarju S."/>
            <person name="Secka A."/>
            <person name="Antonio M."/>
            <person name="Oren A."/>
            <person name="Chaudhuri R.R."/>
            <person name="La Ragione R."/>
            <person name="Hildebrand F."/>
            <person name="Pallen M.J."/>
        </authorList>
    </citation>
    <scope>NUCLEOTIDE SEQUENCE</scope>
    <source>
        <strain evidence="11">CHK190-19873</strain>
    </source>
</reference>
<dbReference type="GO" id="GO:0042910">
    <property type="term" value="F:xenobiotic transmembrane transporter activity"/>
    <property type="evidence" value="ECO:0007669"/>
    <property type="project" value="InterPro"/>
</dbReference>
<evidence type="ECO:0000256" key="3">
    <source>
        <dbReference type="ARBA" id="ARBA00022106"/>
    </source>
</evidence>
<evidence type="ECO:0000256" key="10">
    <source>
        <dbReference type="SAM" id="Phobius"/>
    </source>
</evidence>
<dbReference type="PANTHER" id="PTHR43823">
    <property type="entry name" value="SPORULATION PROTEIN YKVU"/>
    <property type="match status" value="1"/>
</dbReference>
<evidence type="ECO:0000256" key="4">
    <source>
        <dbReference type="ARBA" id="ARBA00022448"/>
    </source>
</evidence>
<feature type="transmembrane region" description="Helical" evidence="10">
    <location>
        <begin position="404"/>
        <end position="419"/>
    </location>
</feature>
<organism evidence="11 12">
    <name type="scientific">Candidatus Limivivens intestinipullorum</name>
    <dbReference type="NCBI Taxonomy" id="2840858"/>
    <lineage>
        <taxon>Bacteria</taxon>
        <taxon>Bacillati</taxon>
        <taxon>Bacillota</taxon>
        <taxon>Clostridia</taxon>
        <taxon>Lachnospirales</taxon>
        <taxon>Lachnospiraceae</taxon>
        <taxon>Lachnospiraceae incertae sedis</taxon>
        <taxon>Candidatus Limivivens</taxon>
    </lineage>
</organism>
<feature type="transmembrane region" description="Helical" evidence="10">
    <location>
        <begin position="99"/>
        <end position="121"/>
    </location>
</feature>
<reference evidence="11" key="1">
    <citation type="submission" date="2020-10" db="EMBL/GenBank/DDBJ databases">
        <authorList>
            <person name="Gilroy R."/>
        </authorList>
    </citation>
    <scope>NUCLEOTIDE SEQUENCE</scope>
    <source>
        <strain evidence="11">CHK190-19873</strain>
    </source>
</reference>
<accession>A0A9D1JJB7</accession>
<feature type="transmembrane region" description="Helical" evidence="10">
    <location>
        <begin position="141"/>
        <end position="159"/>
    </location>
</feature>
<proteinExistence type="inferred from homology"/>
<keyword evidence="7 10" id="KW-1133">Transmembrane helix</keyword>
<evidence type="ECO:0000256" key="5">
    <source>
        <dbReference type="ARBA" id="ARBA00022475"/>
    </source>
</evidence>
<dbReference type="PANTHER" id="PTHR43823:SF3">
    <property type="entry name" value="MULTIDRUG EXPORT PROTEIN MEPA"/>
    <property type="match status" value="1"/>
</dbReference>
<keyword evidence="6 10" id="KW-0812">Transmembrane</keyword>
<feature type="transmembrane region" description="Helical" evidence="10">
    <location>
        <begin position="55"/>
        <end position="78"/>
    </location>
</feature>
<keyword evidence="8 10" id="KW-0472">Membrane</keyword>
<feature type="transmembrane region" description="Helical" evidence="10">
    <location>
        <begin position="20"/>
        <end position="40"/>
    </location>
</feature>